<sequence>MKLQTATKKNSMVKNTWVEELENRNYRKNLQILQLSPQRKFMQ</sequence>
<organism evidence="1 2">
    <name type="scientific">Arcicella rosea</name>
    <dbReference type="NCBI Taxonomy" id="502909"/>
    <lineage>
        <taxon>Bacteria</taxon>
        <taxon>Pseudomonadati</taxon>
        <taxon>Bacteroidota</taxon>
        <taxon>Cytophagia</taxon>
        <taxon>Cytophagales</taxon>
        <taxon>Flectobacillaceae</taxon>
        <taxon>Arcicella</taxon>
    </lineage>
</organism>
<evidence type="ECO:0000313" key="1">
    <source>
        <dbReference type="EMBL" id="MBB6002517.1"/>
    </source>
</evidence>
<evidence type="ECO:0000313" key="2">
    <source>
        <dbReference type="Proteomes" id="UP000524404"/>
    </source>
</evidence>
<dbReference type="Proteomes" id="UP000524404">
    <property type="component" value="Unassembled WGS sequence"/>
</dbReference>
<gene>
    <name evidence="1" type="ORF">HNP25_001169</name>
</gene>
<dbReference type="RefSeq" id="WP_262887488.1">
    <property type="nucleotide sequence ID" value="NZ_JACHKT010000006.1"/>
</dbReference>
<comment type="caution">
    <text evidence="1">The sequence shown here is derived from an EMBL/GenBank/DDBJ whole genome shotgun (WGS) entry which is preliminary data.</text>
</comment>
<dbReference type="AlphaFoldDB" id="A0A841EED2"/>
<proteinExistence type="predicted"/>
<name>A0A841EED2_9BACT</name>
<keyword evidence="2" id="KW-1185">Reference proteome</keyword>
<accession>A0A841EED2</accession>
<reference evidence="1 2" key="1">
    <citation type="submission" date="2020-08" db="EMBL/GenBank/DDBJ databases">
        <title>Functional genomics of gut bacteria from endangered species of beetles.</title>
        <authorList>
            <person name="Carlos-Shanley C."/>
        </authorList>
    </citation>
    <scope>NUCLEOTIDE SEQUENCE [LARGE SCALE GENOMIC DNA]</scope>
    <source>
        <strain evidence="1 2">S00070</strain>
    </source>
</reference>
<dbReference type="EMBL" id="JACHKT010000006">
    <property type="protein sequence ID" value="MBB6002517.1"/>
    <property type="molecule type" value="Genomic_DNA"/>
</dbReference>
<protein>
    <submittedName>
        <fullName evidence="1">Uncharacterized protein</fullName>
    </submittedName>
</protein>